<dbReference type="AlphaFoldDB" id="A0A914XNW0"/>
<evidence type="ECO:0000256" key="2">
    <source>
        <dbReference type="ARBA" id="ARBA00022737"/>
    </source>
</evidence>
<dbReference type="Pfam" id="PF15898">
    <property type="entry name" value="PRKG1_interact"/>
    <property type="match status" value="1"/>
</dbReference>
<dbReference type="GO" id="GO:0019901">
    <property type="term" value="F:protein kinase binding"/>
    <property type="evidence" value="ECO:0007669"/>
    <property type="project" value="InterPro"/>
</dbReference>
<dbReference type="GO" id="GO:0019208">
    <property type="term" value="F:phosphatase regulator activity"/>
    <property type="evidence" value="ECO:0007669"/>
    <property type="project" value="TreeGrafter"/>
</dbReference>
<protein>
    <submittedName>
        <fullName evidence="6">cGMP-dependent protein kinase interacting domain-containing protein</fullName>
    </submittedName>
</protein>
<dbReference type="GO" id="GO:0005737">
    <property type="term" value="C:cytoplasm"/>
    <property type="evidence" value="ECO:0007669"/>
    <property type="project" value="TreeGrafter"/>
</dbReference>
<dbReference type="PANTHER" id="PTHR24179">
    <property type="entry name" value="PROTEIN PHOSPHATASE 1 REGULATORY SUBUNIT 12"/>
    <property type="match status" value="1"/>
</dbReference>
<proteinExistence type="predicted"/>
<dbReference type="GO" id="GO:0004857">
    <property type="term" value="F:enzyme inhibitor activity"/>
    <property type="evidence" value="ECO:0007669"/>
    <property type="project" value="TreeGrafter"/>
</dbReference>
<evidence type="ECO:0000256" key="3">
    <source>
        <dbReference type="SAM" id="MobiDB-lite"/>
    </source>
</evidence>
<dbReference type="Gene3D" id="6.10.250.1820">
    <property type="match status" value="1"/>
</dbReference>
<feature type="domain" description="cGMP-dependent protein kinase interacting" evidence="4">
    <location>
        <begin position="252"/>
        <end position="365"/>
    </location>
</feature>
<keyword evidence="5" id="KW-1185">Reference proteome</keyword>
<keyword evidence="2" id="KW-0677">Repeat</keyword>
<evidence type="ECO:0000313" key="6">
    <source>
        <dbReference type="WBParaSite" id="PSAMB.scaffold881size39522.g9369.t2"/>
    </source>
</evidence>
<accession>A0A914XNW0</accession>
<name>A0A914XNW0_9BILA</name>
<dbReference type="WBParaSite" id="PSAMB.scaffold881size39522.g9369.t2">
    <property type="protein sequence ID" value="PSAMB.scaffold881size39522.g9369.t2"/>
    <property type="gene ID" value="PSAMB.scaffold881size39522.g9369"/>
</dbReference>
<feature type="region of interest" description="Disordered" evidence="3">
    <location>
        <begin position="281"/>
        <end position="324"/>
    </location>
</feature>
<dbReference type="Proteomes" id="UP000887566">
    <property type="component" value="Unplaced"/>
</dbReference>
<reference evidence="6" key="1">
    <citation type="submission" date="2022-11" db="UniProtKB">
        <authorList>
            <consortium name="WormBaseParasite"/>
        </authorList>
    </citation>
    <scope>IDENTIFICATION</scope>
</reference>
<organism evidence="5 6">
    <name type="scientific">Plectus sambesii</name>
    <dbReference type="NCBI Taxonomy" id="2011161"/>
    <lineage>
        <taxon>Eukaryota</taxon>
        <taxon>Metazoa</taxon>
        <taxon>Ecdysozoa</taxon>
        <taxon>Nematoda</taxon>
        <taxon>Chromadorea</taxon>
        <taxon>Plectida</taxon>
        <taxon>Plectina</taxon>
        <taxon>Plectoidea</taxon>
        <taxon>Plectidae</taxon>
        <taxon>Plectus</taxon>
    </lineage>
</organism>
<evidence type="ECO:0000313" key="5">
    <source>
        <dbReference type="Proteomes" id="UP000887566"/>
    </source>
</evidence>
<dbReference type="CDD" id="cd14686">
    <property type="entry name" value="bZIP"/>
    <property type="match status" value="1"/>
</dbReference>
<feature type="compositionally biased region" description="Low complexity" evidence="3">
    <location>
        <begin position="83"/>
        <end position="97"/>
    </location>
</feature>
<evidence type="ECO:0000256" key="1">
    <source>
        <dbReference type="ARBA" id="ARBA00022473"/>
    </source>
</evidence>
<feature type="region of interest" description="Disordered" evidence="3">
    <location>
        <begin position="72"/>
        <end position="97"/>
    </location>
</feature>
<feature type="region of interest" description="Disordered" evidence="3">
    <location>
        <begin position="1"/>
        <end position="23"/>
    </location>
</feature>
<dbReference type="PANTHER" id="PTHR24179:SF21">
    <property type="entry name" value="MYOSIN BINDING SUBUNIT, ISOFORM O"/>
    <property type="match status" value="1"/>
</dbReference>
<feature type="region of interest" description="Disordered" evidence="3">
    <location>
        <begin position="217"/>
        <end position="236"/>
    </location>
</feature>
<dbReference type="InterPro" id="IPR031775">
    <property type="entry name" value="PRKG1_interact"/>
</dbReference>
<sequence>MTSCGSDFRSVPSTGRSFATTPSGRARPLCRLSGWTLLSAPAVFSPPSSSVAHPVRQLFDVVDGGVERLPALAPSLEQPPLRPRSMSPSSANDGAAETAAATTAVAVQQVALAASNDGRVPVGTRAPPIILARRFAPTIIFRRRAIRRLTKIYVVDGISPRIACCGARADCVDCAFVVDCRVGPSGRIRRAAMVYHEDRIIRLAVSLSGYANRYPGYSSSSTASHPSERSSSLATSRVSSVSSVRSVDGDIDYKKLYEREKAENERLMKRIDDLESQVRRQKLSETQSENGVNRRVGKVLQENGSSGVLKSTSGSSLDDQERRSFERKVAELEDELQEVPLLRQENDTLKTENQALVRVLSKMTRQNQPPIRSVLSCLCVARVRSSFASLRCASTSSPPFTFYSFTPYSSSLLLTSPHSPPPLSFAVRSFSCTHH</sequence>
<feature type="compositionally biased region" description="Low complexity" evidence="3">
    <location>
        <begin position="304"/>
        <end position="316"/>
    </location>
</feature>
<dbReference type="InterPro" id="IPR051226">
    <property type="entry name" value="PP1_Regulatory_Subunit"/>
</dbReference>
<keyword evidence="1" id="KW-0217">Developmental protein</keyword>
<evidence type="ECO:0000259" key="4">
    <source>
        <dbReference type="Pfam" id="PF15898"/>
    </source>
</evidence>